<dbReference type="EMBL" id="FN648510">
    <property type="protein sequence ID" value="CBJ49269.1"/>
    <property type="molecule type" value="Genomic_DNA"/>
</dbReference>
<proteinExistence type="predicted"/>
<dbReference type="AlphaFoldDB" id="D7FX91"/>
<dbReference type="EMBL" id="FN649752">
    <property type="protein sequence ID" value="CBJ49269.1"/>
    <property type="molecule type" value="Genomic_DNA"/>
</dbReference>
<accession>D7FX91</accession>
<keyword evidence="4" id="KW-1185">Reference proteome</keyword>
<reference evidence="3 4" key="1">
    <citation type="journal article" date="2010" name="Nature">
        <title>The Ectocarpus genome and the independent evolution of multicellularity in brown algae.</title>
        <authorList>
            <person name="Cock J.M."/>
            <person name="Sterck L."/>
            <person name="Rouze P."/>
            <person name="Scornet D."/>
            <person name="Allen A.E."/>
            <person name="Amoutzias G."/>
            <person name="Anthouard V."/>
            <person name="Artiguenave F."/>
            <person name="Aury J.M."/>
            <person name="Badger J.H."/>
            <person name="Beszteri B."/>
            <person name="Billiau K."/>
            <person name="Bonnet E."/>
            <person name="Bothwell J.H."/>
            <person name="Bowler C."/>
            <person name="Boyen C."/>
            <person name="Brownlee C."/>
            <person name="Carrano C.J."/>
            <person name="Charrier B."/>
            <person name="Cho G.Y."/>
            <person name="Coelho S.M."/>
            <person name="Collen J."/>
            <person name="Corre E."/>
            <person name="Da Silva C."/>
            <person name="Delage L."/>
            <person name="Delaroque N."/>
            <person name="Dittami S.M."/>
            <person name="Doulbeau S."/>
            <person name="Elias M."/>
            <person name="Farnham G."/>
            <person name="Gachon C.M."/>
            <person name="Gschloessl B."/>
            <person name="Heesch S."/>
            <person name="Jabbari K."/>
            <person name="Jubin C."/>
            <person name="Kawai H."/>
            <person name="Kimura K."/>
            <person name="Kloareg B."/>
            <person name="Kupper F.C."/>
            <person name="Lang D."/>
            <person name="Le Bail A."/>
            <person name="Leblanc C."/>
            <person name="Lerouge P."/>
            <person name="Lohr M."/>
            <person name="Lopez P.J."/>
            <person name="Martens C."/>
            <person name="Maumus F."/>
            <person name="Michel G."/>
            <person name="Miranda-Saavedra D."/>
            <person name="Morales J."/>
            <person name="Moreau H."/>
            <person name="Motomura T."/>
            <person name="Nagasato C."/>
            <person name="Napoli C.A."/>
            <person name="Nelson D.R."/>
            <person name="Nyvall-Collen P."/>
            <person name="Peters A.F."/>
            <person name="Pommier C."/>
            <person name="Potin P."/>
            <person name="Poulain J."/>
            <person name="Quesneville H."/>
            <person name="Read B."/>
            <person name="Rensing S.A."/>
            <person name="Ritter A."/>
            <person name="Rousvoal S."/>
            <person name="Samanta M."/>
            <person name="Samson G."/>
            <person name="Schroeder D.C."/>
            <person name="Segurens B."/>
            <person name="Strittmatter M."/>
            <person name="Tonon T."/>
            <person name="Tregear J.W."/>
            <person name="Valentin K."/>
            <person name="von Dassow P."/>
            <person name="Yamagishi T."/>
            <person name="Van de Peer Y."/>
            <person name="Wincker P."/>
        </authorList>
    </citation>
    <scope>NUCLEOTIDE SEQUENCE [LARGE SCALE GENOMIC DNA]</scope>
    <source>
        <strain evidence="4">Ec32 / CCAP1310/4</strain>
    </source>
</reference>
<feature type="region of interest" description="Disordered" evidence="1">
    <location>
        <begin position="160"/>
        <end position="195"/>
    </location>
</feature>
<dbReference type="InterPro" id="IPR027831">
    <property type="entry name" value="DUF4485"/>
</dbReference>
<evidence type="ECO:0000256" key="1">
    <source>
        <dbReference type="SAM" id="MobiDB-lite"/>
    </source>
</evidence>
<dbReference type="PANTHER" id="PTHR18871:SF2">
    <property type="entry name" value="CENTROSOMAL PROTEIN OF 112 KDA"/>
    <property type="match status" value="1"/>
</dbReference>
<gene>
    <name evidence="3" type="ORF">Esi_0320_0021</name>
</gene>
<evidence type="ECO:0000259" key="2">
    <source>
        <dbReference type="Pfam" id="PF14846"/>
    </source>
</evidence>
<dbReference type="InterPro" id="IPR055310">
    <property type="entry name" value="CEP112"/>
</dbReference>
<organism evidence="3 4">
    <name type="scientific">Ectocarpus siliculosus</name>
    <name type="common">Brown alga</name>
    <name type="synonym">Conferva siliculosa</name>
    <dbReference type="NCBI Taxonomy" id="2880"/>
    <lineage>
        <taxon>Eukaryota</taxon>
        <taxon>Sar</taxon>
        <taxon>Stramenopiles</taxon>
        <taxon>Ochrophyta</taxon>
        <taxon>PX clade</taxon>
        <taxon>Phaeophyceae</taxon>
        <taxon>Ectocarpales</taxon>
        <taxon>Ectocarpaceae</taxon>
        <taxon>Ectocarpus</taxon>
    </lineage>
</organism>
<feature type="compositionally biased region" description="Pro residues" evidence="1">
    <location>
        <begin position="394"/>
        <end position="404"/>
    </location>
</feature>
<feature type="compositionally biased region" description="Polar residues" evidence="1">
    <location>
        <begin position="163"/>
        <end position="179"/>
    </location>
</feature>
<dbReference type="InParanoid" id="D7FX91"/>
<dbReference type="Proteomes" id="UP000002630">
    <property type="component" value="Linkage Group LG27"/>
</dbReference>
<feature type="region of interest" description="Disordered" evidence="1">
    <location>
        <begin position="371"/>
        <end position="412"/>
    </location>
</feature>
<dbReference type="Pfam" id="PF14846">
    <property type="entry name" value="DUF4485"/>
    <property type="match status" value="1"/>
</dbReference>
<feature type="compositionally biased region" description="Basic and acidic residues" evidence="1">
    <location>
        <begin position="371"/>
        <end position="385"/>
    </location>
</feature>
<protein>
    <recommendedName>
        <fullName evidence="2">DUF4485 domain-containing protein</fullName>
    </recommendedName>
</protein>
<evidence type="ECO:0000313" key="4">
    <source>
        <dbReference type="Proteomes" id="UP000002630"/>
    </source>
</evidence>
<feature type="compositionally biased region" description="Pro residues" evidence="1">
    <location>
        <begin position="227"/>
        <end position="236"/>
    </location>
</feature>
<sequence>MCSPCPPQLHDARRALMGSGRRNNAAHPSYESLDAFFCGCLERVEAAYATLNKAFKKIRVECWIAKLNGPYPLPNVAWRKNRNAFAALLARAVEEVDFREPFDRRPPEGSLPTLAPHLRARIPDRNPFQRTGSDFWLRHRAWLDTSRGLSGRDFANEAAEASRTFQPTRRGSPSPTSQDPRFASPGLQGGGHDATADTTVIGGGITSGITTTAGGCCGATAAALSPLVPPPPPNPSSPRIHSGGGSGSGNNNAAPCAAAARGPCGTRTTKSKRCPCDPLGKAGFEGGAGGAPRGGGTGGGVEAAGERVGCGHCGCDGERVRALQTMVREQALQLAALRLQQAYRGRAQAAELQRVRHERCRLTSVRLEEMLARRGGREQQNRQAEEDQDASSSPRPPQLNPPLPGLSKGAAANLNVDLERRLDRFQEDARVLVGVAKQHHHQSSKP</sequence>
<feature type="region of interest" description="Disordered" evidence="1">
    <location>
        <begin position="227"/>
        <end position="250"/>
    </location>
</feature>
<evidence type="ECO:0000313" key="3">
    <source>
        <dbReference type="EMBL" id="CBJ49269.1"/>
    </source>
</evidence>
<dbReference type="PANTHER" id="PTHR18871">
    <property type="entry name" value="CENTROSOMAL PROTEIN OF 112 KDA"/>
    <property type="match status" value="1"/>
</dbReference>
<feature type="domain" description="DUF4485" evidence="2">
    <location>
        <begin position="33"/>
        <end position="116"/>
    </location>
</feature>
<name>D7FX91_ECTSI</name>